<proteinExistence type="predicted"/>
<keyword evidence="3" id="KW-1185">Reference proteome</keyword>
<dbReference type="OrthoDB" id="68020at2759"/>
<protein>
    <submittedName>
        <fullName evidence="2">Uncharacterized protein</fullName>
    </submittedName>
</protein>
<feature type="compositionally biased region" description="Polar residues" evidence="1">
    <location>
        <begin position="63"/>
        <end position="87"/>
    </location>
</feature>
<sequence length="243" mass="27457">MQLIHEFMWQAFFGVKDKLVNYKIEYEVEHAGIVKTGSTATESLPNDQTNRNASDVDTDKGEPQTQLTQASTEAIHTEMSQQSNSTAPPVVPSVQESVAKSEDIVQKNKATNTGELTSETHNYGWIGQLQPLPTYDKPLGWVKLNDFLKIMPLSVYCNTVGINRKVDGLDEYYNDPIKIHTAFKDLPDKIRRKLKYKGRYKDAFTEIFNNLMRAGLVMVERPVPGERLQVCSLIDRLNCSSSL</sequence>
<evidence type="ECO:0000313" key="3">
    <source>
        <dbReference type="Proteomes" id="UP000887567"/>
    </source>
</evidence>
<evidence type="ECO:0000313" key="2">
    <source>
        <dbReference type="EnsemblMetazoa" id="XP_028515255.1"/>
    </source>
</evidence>
<dbReference type="RefSeq" id="XP_028515255.1">
    <property type="nucleotide sequence ID" value="XM_028659454.1"/>
</dbReference>
<dbReference type="GO" id="GO:0006384">
    <property type="term" value="P:transcription initiation at RNA polymerase III promoter"/>
    <property type="evidence" value="ECO:0007669"/>
    <property type="project" value="InterPro"/>
</dbReference>
<dbReference type="GeneID" id="110241845"/>
<dbReference type="AlphaFoldDB" id="A0A913YIQ2"/>
<dbReference type="KEGG" id="epa:110241845"/>
<dbReference type="InterPro" id="IPR044210">
    <property type="entry name" value="Tfc3-like"/>
</dbReference>
<feature type="compositionally biased region" description="Polar residues" evidence="1">
    <location>
        <begin position="39"/>
        <end position="55"/>
    </location>
</feature>
<dbReference type="GO" id="GO:0003677">
    <property type="term" value="F:DNA binding"/>
    <property type="evidence" value="ECO:0007669"/>
    <property type="project" value="InterPro"/>
</dbReference>
<accession>A0A913YIQ2</accession>
<name>A0A913YIQ2_EXADI</name>
<feature type="region of interest" description="Disordered" evidence="1">
    <location>
        <begin position="39"/>
        <end position="92"/>
    </location>
</feature>
<reference evidence="2" key="1">
    <citation type="submission" date="2022-11" db="UniProtKB">
        <authorList>
            <consortium name="EnsemblMetazoa"/>
        </authorList>
    </citation>
    <scope>IDENTIFICATION</scope>
</reference>
<dbReference type="PANTHER" id="PTHR15180:SF1">
    <property type="entry name" value="GENERAL TRANSCRIPTION FACTOR 3C POLYPEPTIDE 1"/>
    <property type="match status" value="1"/>
</dbReference>
<dbReference type="PANTHER" id="PTHR15180">
    <property type="entry name" value="GENERAL TRANSCRIPTION FACTOR 3C POLYPEPTIDE 1"/>
    <property type="match status" value="1"/>
</dbReference>
<dbReference type="GO" id="GO:0000127">
    <property type="term" value="C:transcription factor TFIIIC complex"/>
    <property type="evidence" value="ECO:0007669"/>
    <property type="project" value="InterPro"/>
</dbReference>
<evidence type="ECO:0000256" key="1">
    <source>
        <dbReference type="SAM" id="MobiDB-lite"/>
    </source>
</evidence>
<organism evidence="2 3">
    <name type="scientific">Exaiptasia diaphana</name>
    <name type="common">Tropical sea anemone</name>
    <name type="synonym">Aiptasia pulchella</name>
    <dbReference type="NCBI Taxonomy" id="2652724"/>
    <lineage>
        <taxon>Eukaryota</taxon>
        <taxon>Metazoa</taxon>
        <taxon>Cnidaria</taxon>
        <taxon>Anthozoa</taxon>
        <taxon>Hexacorallia</taxon>
        <taxon>Actiniaria</taxon>
        <taxon>Aiptasiidae</taxon>
        <taxon>Exaiptasia</taxon>
    </lineage>
</organism>
<dbReference type="EnsemblMetazoa" id="XM_028659454.1">
    <property type="protein sequence ID" value="XP_028515255.1"/>
    <property type="gene ID" value="LOC110241845"/>
</dbReference>
<dbReference type="GO" id="GO:0042791">
    <property type="term" value="P:5S class rRNA transcription by RNA polymerase III"/>
    <property type="evidence" value="ECO:0007669"/>
    <property type="project" value="TreeGrafter"/>
</dbReference>
<dbReference type="Proteomes" id="UP000887567">
    <property type="component" value="Unplaced"/>
</dbReference>